<dbReference type="Proteomes" id="UP000596077">
    <property type="component" value="Genome"/>
</dbReference>
<proteinExistence type="predicted"/>
<name>A0A7T7K897_9CAUD</name>
<evidence type="ECO:0000313" key="1">
    <source>
        <dbReference type="EMBL" id="QQM14020.1"/>
    </source>
</evidence>
<protein>
    <submittedName>
        <fullName evidence="1">Uncharacterized protein</fullName>
    </submittedName>
</protein>
<sequence>MKTAPGAFFNYPPLKDNSMVDDQDRFPHIPKDLVEALDKRFPERTPSLNTSLDEIRWKGGERAVVRFLLEQYNRQNETVINKKVLS</sequence>
<dbReference type="EMBL" id="MW023914">
    <property type="protein sequence ID" value="QQM14020.1"/>
    <property type="molecule type" value="Genomic_DNA"/>
</dbReference>
<evidence type="ECO:0000313" key="2">
    <source>
        <dbReference type="Proteomes" id="UP000596077"/>
    </source>
</evidence>
<organism evidence="1 2">
    <name type="scientific">Rhizobium phage vB_RleA_TRX32-1</name>
    <dbReference type="NCBI Taxonomy" id="2777321"/>
    <lineage>
        <taxon>Viruses</taxon>
        <taxon>Duplodnaviria</taxon>
        <taxon>Heunggongvirae</taxon>
        <taxon>Uroviricota</taxon>
        <taxon>Caudoviricetes</taxon>
        <taxon>Autographivirales</taxon>
        <taxon>Paadamvirus</taxon>
        <taxon>Paadamvirus TRX321</taxon>
    </lineage>
</organism>
<reference evidence="1 2" key="1">
    <citation type="submission" date="2020-09" db="EMBL/GenBank/DDBJ databases">
        <authorList>
            <person name="Ford S."/>
            <person name="Moeskjaer S."/>
            <person name="Young P."/>
            <person name="Santamaria R.I."/>
            <person name="Harrison E."/>
        </authorList>
    </citation>
    <scope>NUCLEOTIDE SEQUENCE [LARGE SCALE GENOMIC DNA]</scope>
</reference>
<keyword evidence="2" id="KW-1185">Reference proteome</keyword>
<accession>A0A7T7K897</accession>